<dbReference type="CDD" id="cd07185">
    <property type="entry name" value="OmpA_C-like"/>
    <property type="match status" value="1"/>
</dbReference>
<feature type="chain" id="PRO_5047198859" evidence="5">
    <location>
        <begin position="23"/>
        <end position="161"/>
    </location>
</feature>
<evidence type="ECO:0000313" key="8">
    <source>
        <dbReference type="Proteomes" id="UP000677515"/>
    </source>
</evidence>
<name>A0ABN6DNG7_ERWRD</name>
<dbReference type="PRINTS" id="PR01021">
    <property type="entry name" value="OMPADOMAIN"/>
</dbReference>
<dbReference type="Pfam" id="PF00691">
    <property type="entry name" value="OmpA"/>
    <property type="match status" value="1"/>
</dbReference>
<dbReference type="InterPro" id="IPR006664">
    <property type="entry name" value="OMP_bac"/>
</dbReference>
<proteinExistence type="predicted"/>
<evidence type="ECO:0000259" key="6">
    <source>
        <dbReference type="PROSITE" id="PS51123"/>
    </source>
</evidence>
<keyword evidence="8" id="KW-1185">Reference proteome</keyword>
<feature type="region of interest" description="Disordered" evidence="4">
    <location>
        <begin position="128"/>
        <end position="151"/>
    </location>
</feature>
<reference evidence="7 8" key="1">
    <citation type="submission" date="2021-01" db="EMBL/GenBank/DDBJ databases">
        <title>Complete genome sequence of Erwinia rhapontici MAFF 311153.</title>
        <authorList>
            <person name="Morohoshi T."/>
            <person name="Someya N."/>
        </authorList>
    </citation>
    <scope>NUCLEOTIDE SEQUENCE [LARGE SCALE GENOMIC DNA]</scope>
    <source>
        <strain evidence="7 8">MAFF 311153</strain>
    </source>
</reference>
<dbReference type="SUPFAM" id="SSF103088">
    <property type="entry name" value="OmpA-like"/>
    <property type="match status" value="1"/>
</dbReference>
<gene>
    <name evidence="7" type="primary">ompA_2</name>
    <name evidence="7" type="ORF">ERHA53_35500</name>
</gene>
<feature type="compositionally biased region" description="Polar residues" evidence="4">
    <location>
        <begin position="138"/>
        <end position="148"/>
    </location>
</feature>
<evidence type="ECO:0000256" key="2">
    <source>
        <dbReference type="ARBA" id="ARBA00023136"/>
    </source>
</evidence>
<evidence type="ECO:0000256" key="4">
    <source>
        <dbReference type="SAM" id="MobiDB-lite"/>
    </source>
</evidence>
<feature type="signal peptide" evidence="5">
    <location>
        <begin position="1"/>
        <end position="22"/>
    </location>
</feature>
<dbReference type="EMBL" id="AP024329">
    <property type="protein sequence ID" value="BCQ36207.1"/>
    <property type="molecule type" value="Genomic_DNA"/>
</dbReference>
<keyword evidence="2 3" id="KW-0472">Membrane</keyword>
<dbReference type="InterPro" id="IPR006665">
    <property type="entry name" value="OmpA-like"/>
</dbReference>
<dbReference type="Proteomes" id="UP000677515">
    <property type="component" value="Chromosome"/>
</dbReference>
<dbReference type="InterPro" id="IPR050330">
    <property type="entry name" value="Bact_OuterMem_StrucFunc"/>
</dbReference>
<dbReference type="PANTHER" id="PTHR30329:SF17">
    <property type="entry name" value="LIPOPROTEIN YFIB-RELATED"/>
    <property type="match status" value="1"/>
</dbReference>
<accession>A0ABN6DNG7</accession>
<dbReference type="PROSITE" id="PS51123">
    <property type="entry name" value="OMPA_2"/>
    <property type="match status" value="1"/>
</dbReference>
<dbReference type="InterPro" id="IPR036737">
    <property type="entry name" value="OmpA-like_sf"/>
</dbReference>
<organism evidence="7 8">
    <name type="scientific">Erwinia rhapontici</name>
    <name type="common">Pectobacterium rhapontici</name>
    <dbReference type="NCBI Taxonomy" id="55212"/>
    <lineage>
        <taxon>Bacteria</taxon>
        <taxon>Pseudomonadati</taxon>
        <taxon>Pseudomonadota</taxon>
        <taxon>Gammaproteobacteria</taxon>
        <taxon>Enterobacterales</taxon>
        <taxon>Erwiniaceae</taxon>
        <taxon>Erwinia</taxon>
    </lineage>
</organism>
<evidence type="ECO:0000256" key="5">
    <source>
        <dbReference type="SAM" id="SignalP"/>
    </source>
</evidence>
<evidence type="ECO:0000256" key="3">
    <source>
        <dbReference type="PROSITE-ProRule" id="PRU00473"/>
    </source>
</evidence>
<sequence>MKTIRMMTGLVLVLLLAACQSAPQGKFSPEQISAMRSQGFSEIPEGWMLGISEKILFGKNKSELTPESVATVQRMAKLLSSTGLHHARLDGHTDNYGDEKYNEALSLKRANAVADAWASGAGVARSNITTRGLGDSDPVQSNKTSQGRAENRRVAVVITAP</sequence>
<dbReference type="PANTHER" id="PTHR30329">
    <property type="entry name" value="STATOR ELEMENT OF FLAGELLAR MOTOR COMPLEX"/>
    <property type="match status" value="1"/>
</dbReference>
<comment type="subcellular location">
    <subcellularLocation>
        <location evidence="1">Cell outer membrane</location>
    </subcellularLocation>
</comment>
<dbReference type="NCBIfam" id="NF007424">
    <property type="entry name" value="PRK09967.1"/>
    <property type="match status" value="1"/>
</dbReference>
<protein>
    <submittedName>
        <fullName evidence="7">Membrane protein</fullName>
    </submittedName>
</protein>
<feature type="domain" description="OmpA-like" evidence="6">
    <location>
        <begin position="45"/>
        <end position="161"/>
    </location>
</feature>
<evidence type="ECO:0000313" key="7">
    <source>
        <dbReference type="EMBL" id="BCQ36207.1"/>
    </source>
</evidence>
<dbReference type="PROSITE" id="PS51257">
    <property type="entry name" value="PROKAR_LIPOPROTEIN"/>
    <property type="match status" value="1"/>
</dbReference>
<dbReference type="Gene3D" id="3.30.1330.60">
    <property type="entry name" value="OmpA-like domain"/>
    <property type="match status" value="1"/>
</dbReference>
<evidence type="ECO:0000256" key="1">
    <source>
        <dbReference type="ARBA" id="ARBA00004442"/>
    </source>
</evidence>
<keyword evidence="5" id="KW-0732">Signal</keyword>